<organism evidence="1 2">
    <name type="scientific">Mucor plumbeus</name>
    <dbReference type="NCBI Taxonomy" id="97098"/>
    <lineage>
        <taxon>Eukaryota</taxon>
        <taxon>Fungi</taxon>
        <taxon>Fungi incertae sedis</taxon>
        <taxon>Mucoromycota</taxon>
        <taxon>Mucoromycotina</taxon>
        <taxon>Mucoromycetes</taxon>
        <taxon>Mucorales</taxon>
        <taxon>Mucorineae</taxon>
        <taxon>Mucoraceae</taxon>
        <taxon>Mucor</taxon>
    </lineage>
</organism>
<comment type="caution">
    <text evidence="1">The sequence shown here is derived from an EMBL/GenBank/DDBJ whole genome shotgun (WGS) entry which is preliminary data.</text>
</comment>
<accession>A0A8H7V3B4</accession>
<dbReference type="PANTHER" id="PTHR40375">
    <property type="entry name" value="SPORULATION-SPECIFIC PROTEIN 22"/>
    <property type="match status" value="1"/>
</dbReference>
<dbReference type="GO" id="GO:0090173">
    <property type="term" value="P:regulation of synaptonemal complex assembly"/>
    <property type="evidence" value="ECO:0007669"/>
    <property type="project" value="InterPro"/>
</dbReference>
<keyword evidence="2" id="KW-1185">Reference proteome</keyword>
<dbReference type="EMBL" id="JAEPRC010000109">
    <property type="protein sequence ID" value="KAG2208626.1"/>
    <property type="molecule type" value="Genomic_DNA"/>
</dbReference>
<dbReference type="Proteomes" id="UP000650833">
    <property type="component" value="Unassembled WGS sequence"/>
</dbReference>
<reference evidence="1" key="1">
    <citation type="submission" date="2020-12" db="EMBL/GenBank/DDBJ databases">
        <title>Metabolic potential, ecology and presence of endohyphal bacteria is reflected in genomic diversity of Mucoromycotina.</title>
        <authorList>
            <person name="Muszewska A."/>
            <person name="Okrasinska A."/>
            <person name="Steczkiewicz K."/>
            <person name="Drgas O."/>
            <person name="Orlowska M."/>
            <person name="Perlinska-Lenart U."/>
            <person name="Aleksandrzak-Piekarczyk T."/>
            <person name="Szatraj K."/>
            <person name="Zielenkiewicz U."/>
            <person name="Pilsyk S."/>
            <person name="Malc E."/>
            <person name="Mieczkowski P."/>
            <person name="Kruszewska J.S."/>
            <person name="Biernat P."/>
            <person name="Pawlowska J."/>
        </authorList>
    </citation>
    <scope>NUCLEOTIDE SEQUENCE</scope>
    <source>
        <strain evidence="1">CBS 226.32</strain>
    </source>
</reference>
<dbReference type="InterPro" id="IPR039057">
    <property type="entry name" value="Spo22/ZIP4"/>
</dbReference>
<gene>
    <name evidence="1" type="ORF">INT46_001352</name>
</gene>
<name>A0A8H7V3B4_9FUNG</name>
<proteinExistence type="predicted"/>
<sequence length="843" mass="97432">MQEKQLTFFLEDLLPSLNASNLTDNGAFIKRIWDRSKQLDQVKNDDEGRKLTQYALKLWNMTIEMILLIDTKNTQKLETVATLKDICFNILCKNQQWKDNNSWAYLHIITALFKIWLDCDNLNNIVPHLINEMAKYNDIDLNSDFPDYCIKDIIKCYLYQSEYATYSENWAECTAFLQKAIHLVLALSAEEKSDEIAYMSYLILDMGTSMSKSVSKSSVDVISWIFDALEKVLHCRGDILLPNYLHAPLLDLISNVCQKDTHVLRLDDMNRIIQTFEEVFSQNDVRTNVRYYLSKIQILLKVISSLSDNMLQTEYFKMVENIVINTDEINILVFIARKLNQNRHVSISTIMDGLDLLIHRAENKLIGLSVNSSTLYLCKIYILSDLAIENSKVSVQYNDAIIRSAMDAIFLIKEDLEQVDLSAIQIYSLMQPITPVDQLIDHIMEDIIESSLFQPAYFVNILELCFQYSKAPLLLKVTCSTTVNAYKCLIHIKTTVYETIRNDGVSRTGKLDFNSIAAFMLSICTLLGDINMDKFISGKRDSKINQIFMNDLEWLLQTSWNLGLYCFSAGRNSEGIILFDVISKLFPYFDNISYFTKEQDRVRTFLFTTSYILMYNNALEIGEGWKHSFNVNGDSVLKMLQSVKSNVQNDAITMLASVFELEIYTNQGNFEKAYELFEFIEDLSTCSYSILERMAGIVLLNSQCPIECGFLILKKLHLSAKLIQANINDYAKWTRILVSVALQRKVSVDLFQCMKKIIEQKIYQKINYPQNELYYLIVVAWNEGITCYLKSEAQGRYWCSIAFELLYSFDDPEKKANLAQQMNEVYNMFEGGSETREEEELQQ</sequence>
<protein>
    <submittedName>
        <fullName evidence="1">Uncharacterized protein</fullName>
    </submittedName>
</protein>
<evidence type="ECO:0000313" key="2">
    <source>
        <dbReference type="Proteomes" id="UP000650833"/>
    </source>
</evidence>
<dbReference type="OrthoDB" id="65716at2759"/>
<dbReference type="AlphaFoldDB" id="A0A8H7V3B4"/>
<evidence type="ECO:0000313" key="1">
    <source>
        <dbReference type="EMBL" id="KAG2208626.1"/>
    </source>
</evidence>
<dbReference type="PANTHER" id="PTHR40375:SF2">
    <property type="entry name" value="SPORULATION-SPECIFIC PROTEIN 22"/>
    <property type="match status" value="1"/>
</dbReference>